<dbReference type="FunFam" id="3.80.10.10:FF:000191">
    <property type="entry name" value="Leucine rich repeats and guanylate kinase domain containing"/>
    <property type="match status" value="1"/>
</dbReference>
<evidence type="ECO:0000313" key="4">
    <source>
        <dbReference type="Ensembl" id="ENSPKIP00000020972.1"/>
    </source>
</evidence>
<keyword evidence="1" id="KW-0808">Transferase</keyword>
<dbReference type="GO" id="GO:0004385">
    <property type="term" value="F:GMP kinase activity"/>
    <property type="evidence" value="ECO:0007669"/>
    <property type="project" value="TreeGrafter"/>
</dbReference>
<dbReference type="InterPro" id="IPR008145">
    <property type="entry name" value="GK/Ca_channel_bsu"/>
</dbReference>
<dbReference type="SUPFAM" id="SSF52540">
    <property type="entry name" value="P-loop containing nucleoside triphosphate hydrolases"/>
    <property type="match status" value="1"/>
</dbReference>
<dbReference type="InterPro" id="IPR008144">
    <property type="entry name" value="Guanylate_kin-like_dom"/>
</dbReference>
<dbReference type="GO" id="GO:0005829">
    <property type="term" value="C:cytosol"/>
    <property type="evidence" value="ECO:0007669"/>
    <property type="project" value="TreeGrafter"/>
</dbReference>
<dbReference type="PANTHER" id="PTHR23117">
    <property type="entry name" value="GUANYLATE KINASE-RELATED"/>
    <property type="match status" value="1"/>
</dbReference>
<reference evidence="4" key="1">
    <citation type="submission" date="2025-08" db="UniProtKB">
        <authorList>
            <consortium name="Ensembl"/>
        </authorList>
    </citation>
    <scope>IDENTIFICATION</scope>
</reference>
<dbReference type="InterPro" id="IPR032675">
    <property type="entry name" value="LRR_dom_sf"/>
</dbReference>
<feature type="domain" description="Guanylate kinase-like" evidence="3">
    <location>
        <begin position="362"/>
        <end position="545"/>
    </location>
</feature>
<dbReference type="OrthoDB" id="6334211at2759"/>
<dbReference type="STRING" id="1676925.ENSPKIP00000020972"/>
<dbReference type="InterPro" id="IPR027417">
    <property type="entry name" value="P-loop_NTPase"/>
</dbReference>
<dbReference type="InterPro" id="IPR001611">
    <property type="entry name" value="Leu-rich_rpt"/>
</dbReference>
<dbReference type="Ensembl" id="ENSPKIT00000001597.1">
    <property type="protein sequence ID" value="ENSPKIP00000020972.1"/>
    <property type="gene ID" value="ENSPKIG00000005557.1"/>
</dbReference>
<evidence type="ECO:0000313" key="5">
    <source>
        <dbReference type="Proteomes" id="UP000261540"/>
    </source>
</evidence>
<reference evidence="4" key="2">
    <citation type="submission" date="2025-09" db="UniProtKB">
        <authorList>
            <consortium name="Ensembl"/>
        </authorList>
    </citation>
    <scope>IDENTIFICATION</scope>
</reference>
<dbReference type="AlphaFoldDB" id="A0A3B3RQW0"/>
<dbReference type="SMART" id="SM00365">
    <property type="entry name" value="LRR_SD22"/>
    <property type="match status" value="3"/>
</dbReference>
<dbReference type="CDD" id="cd00071">
    <property type="entry name" value="GMPK"/>
    <property type="match status" value="1"/>
</dbReference>
<dbReference type="Pfam" id="PF14580">
    <property type="entry name" value="LRR_9"/>
    <property type="match status" value="1"/>
</dbReference>
<proteinExistence type="predicted"/>
<sequence>MSVSECAPQPVVTDPRPAPELPAGGARPQDVVVAPPTSGGEDEEDGKIKEEGELGEDEIGDHLSDLGTVTAAEHVYRSLSITQGLSPRGKSALCSYIYLQNLEVPFSKIKDLSCVSFVPHLITLDASHNDITNFFGFQPPRNLEEVNLSHNHMSEMKDLSAYPSLRRLNLDYNNFREIRGLQRCVSLTHLSLAHNRLYSTRGLNSLPLRDVSLKANQIQRVENMDCLRALQTLDLSYNRIQSLSGLQNLDYLGVINLEGNLVREIKEACHLHDLPLLRVLNLQENPVQDQPDYRLAVTFFLQRLTTLDQKEVTVEEKVSAMNKFDPPAEVVAAKDHMVHLMYHLMQPQVLLNSTLPGLDTPYPMLVLTGPQACGKRELAHKLCQHFADFFAYGTCHTTRSPYFGEVDGCDYHFASEEEFQRMTRMGKFIETIQYREHHYGLSWDAIEAAAQDGLACCVHMELEGVRSLKMSRLEPRYVLLVPTDLEAYACRLRQRGLYSHAQVQTAVARVALYVTVNRRQPGYFDNVIPCDDLREAYTMLSQVVRDYLGLDEQMAGKSTPATSAGDSLAAEKERDRDNRVFGNKVEARMVPQTTSTETAALQRRRQLAREAVAGQSAAAYTQLFSRSPVTAPGGARAVSPYQQEHRENSSPESRPSSGLSTLSLARASLEDMYDGPEPPGGLGQDPEQPADPTTTPDRSQLASRGSSSRPGADAKPILPPIPSGRRTSEP</sequence>
<dbReference type="FunFam" id="3.40.50.300:FF:000828">
    <property type="entry name" value="leucine-rich repeat and guanylate kinase domain-containing protein-like"/>
    <property type="match status" value="1"/>
</dbReference>
<dbReference type="SUPFAM" id="SSF52058">
    <property type="entry name" value="L domain-like"/>
    <property type="match status" value="1"/>
</dbReference>
<organism evidence="4 5">
    <name type="scientific">Paramormyrops kingsleyae</name>
    <dbReference type="NCBI Taxonomy" id="1676925"/>
    <lineage>
        <taxon>Eukaryota</taxon>
        <taxon>Metazoa</taxon>
        <taxon>Chordata</taxon>
        <taxon>Craniata</taxon>
        <taxon>Vertebrata</taxon>
        <taxon>Euteleostomi</taxon>
        <taxon>Actinopterygii</taxon>
        <taxon>Neopterygii</taxon>
        <taxon>Teleostei</taxon>
        <taxon>Osteoglossocephala</taxon>
        <taxon>Osteoglossomorpha</taxon>
        <taxon>Osteoglossiformes</taxon>
        <taxon>Mormyridae</taxon>
        <taxon>Paramormyrops</taxon>
    </lineage>
</organism>
<feature type="compositionally biased region" description="Polar residues" evidence="2">
    <location>
        <begin position="691"/>
        <end position="709"/>
    </location>
</feature>
<accession>A0A3B3RQW0</accession>
<name>A0A3B3RQW0_9TELE</name>
<dbReference type="Pfam" id="PF00625">
    <property type="entry name" value="Guanylate_kin"/>
    <property type="match status" value="1"/>
</dbReference>
<dbReference type="Gene3D" id="3.80.10.10">
    <property type="entry name" value="Ribonuclease Inhibitor"/>
    <property type="match status" value="2"/>
</dbReference>
<dbReference type="PANTHER" id="PTHR23117:SF18">
    <property type="entry name" value="LEUCINE-RICH REPEAT AND GUANYLATE KINASE DOMAIN-CONTAINING PROTEIN"/>
    <property type="match status" value="1"/>
</dbReference>
<dbReference type="GeneTree" id="ENSGT00940000157992"/>
<keyword evidence="5" id="KW-1185">Reference proteome</keyword>
<feature type="region of interest" description="Disordered" evidence="2">
    <location>
        <begin position="627"/>
        <end position="730"/>
    </location>
</feature>
<protein>
    <submittedName>
        <fullName evidence="4">Leucine rich repeats and guanylate kinase domain containing</fullName>
    </submittedName>
</protein>
<evidence type="ECO:0000256" key="2">
    <source>
        <dbReference type="SAM" id="MobiDB-lite"/>
    </source>
</evidence>
<evidence type="ECO:0000259" key="3">
    <source>
        <dbReference type="PROSITE" id="PS50052"/>
    </source>
</evidence>
<evidence type="ECO:0000256" key="1">
    <source>
        <dbReference type="ARBA" id="ARBA00022679"/>
    </source>
</evidence>
<feature type="compositionally biased region" description="Basic and acidic residues" evidence="2">
    <location>
        <begin position="569"/>
        <end position="578"/>
    </location>
</feature>
<dbReference type="Proteomes" id="UP000261540">
    <property type="component" value="Unplaced"/>
</dbReference>
<dbReference type="Gene3D" id="3.40.50.300">
    <property type="entry name" value="P-loop containing nucleotide triphosphate hydrolases"/>
    <property type="match status" value="1"/>
</dbReference>
<feature type="region of interest" description="Disordered" evidence="2">
    <location>
        <begin position="1"/>
        <end position="48"/>
    </location>
</feature>
<dbReference type="Pfam" id="PF13855">
    <property type="entry name" value="LRR_8"/>
    <property type="match status" value="1"/>
</dbReference>
<dbReference type="PROSITE" id="PS50052">
    <property type="entry name" value="GUANYLATE_KINASE_2"/>
    <property type="match status" value="1"/>
</dbReference>
<dbReference type="PROSITE" id="PS51450">
    <property type="entry name" value="LRR"/>
    <property type="match status" value="4"/>
</dbReference>
<dbReference type="SMART" id="SM00072">
    <property type="entry name" value="GuKc"/>
    <property type="match status" value="1"/>
</dbReference>
<feature type="region of interest" description="Disordered" evidence="2">
    <location>
        <begin position="556"/>
        <end position="578"/>
    </location>
</feature>